<accession>A0A948T0Z7</accession>
<dbReference type="Proteomes" id="UP000713596">
    <property type="component" value="Unassembled WGS sequence"/>
</dbReference>
<dbReference type="EMBL" id="JAHLFP010000002">
    <property type="protein sequence ID" value="MBU3805336.1"/>
    <property type="molecule type" value="Genomic_DNA"/>
</dbReference>
<evidence type="ECO:0000313" key="2">
    <source>
        <dbReference type="EMBL" id="MBU3805336.1"/>
    </source>
</evidence>
<protein>
    <submittedName>
        <fullName evidence="2">Uncharacterized protein</fullName>
    </submittedName>
</protein>
<comment type="caution">
    <text evidence="2">The sequence shown here is derived from an EMBL/GenBank/DDBJ whole genome shotgun (WGS) entry which is preliminary data.</text>
</comment>
<evidence type="ECO:0000256" key="1">
    <source>
        <dbReference type="SAM" id="MobiDB-lite"/>
    </source>
</evidence>
<sequence length="47" mass="5370">MRKWANSNRAGLGGWRGSRMGDLKQKRRNTAKTAVTFMENEGYSGFF</sequence>
<evidence type="ECO:0000313" key="3">
    <source>
        <dbReference type="Proteomes" id="UP000713596"/>
    </source>
</evidence>
<reference evidence="2" key="2">
    <citation type="submission" date="2021-04" db="EMBL/GenBank/DDBJ databases">
        <authorList>
            <person name="Gilroy R."/>
        </authorList>
    </citation>
    <scope>NUCLEOTIDE SEQUENCE</scope>
    <source>
        <strain evidence="2">B5_2728</strain>
    </source>
</reference>
<dbReference type="AlphaFoldDB" id="A0A948T0Z7"/>
<name>A0A948T0Z7_9FIRM</name>
<feature type="region of interest" description="Disordered" evidence="1">
    <location>
        <begin position="1"/>
        <end position="27"/>
    </location>
</feature>
<reference evidence="2" key="1">
    <citation type="journal article" date="2021" name="PeerJ">
        <title>Extensive microbial diversity within the chicken gut microbiome revealed by metagenomics and culture.</title>
        <authorList>
            <person name="Gilroy R."/>
            <person name="Ravi A."/>
            <person name="Getino M."/>
            <person name="Pursley I."/>
            <person name="Horton D.L."/>
            <person name="Alikhan N.F."/>
            <person name="Baker D."/>
            <person name="Gharbi K."/>
            <person name="Hall N."/>
            <person name="Watson M."/>
            <person name="Adriaenssens E.M."/>
            <person name="Foster-Nyarko E."/>
            <person name="Jarju S."/>
            <person name="Secka A."/>
            <person name="Antonio M."/>
            <person name="Oren A."/>
            <person name="Chaudhuri R.R."/>
            <person name="La Ragione R."/>
            <person name="Hildebrand F."/>
            <person name="Pallen M.J."/>
        </authorList>
    </citation>
    <scope>NUCLEOTIDE SEQUENCE</scope>
    <source>
        <strain evidence="2">B5_2728</strain>
    </source>
</reference>
<organism evidence="2 3">
    <name type="scientific">Candidatus Allofournierella pullistercoris</name>
    <dbReference type="NCBI Taxonomy" id="2838597"/>
    <lineage>
        <taxon>Bacteria</taxon>
        <taxon>Bacillati</taxon>
        <taxon>Bacillota</taxon>
        <taxon>Clostridia</taxon>
        <taxon>Eubacteriales</taxon>
        <taxon>Oscillospiraceae</taxon>
        <taxon>Allofournierella</taxon>
    </lineage>
</organism>
<gene>
    <name evidence="2" type="ORF">H9882_00315</name>
</gene>
<proteinExistence type="predicted"/>